<dbReference type="KEGG" id="vin:AKJ08_0394"/>
<dbReference type="RefSeq" id="WP_050724514.1">
    <property type="nucleotide sequence ID" value="NZ_CP012332.1"/>
</dbReference>
<protein>
    <submittedName>
        <fullName evidence="3">Peptidase, M36 (Fungalysin) family</fullName>
    </submittedName>
</protein>
<dbReference type="InterPro" id="IPR013783">
    <property type="entry name" value="Ig-like_fold"/>
</dbReference>
<evidence type="ECO:0000256" key="2">
    <source>
        <dbReference type="SAM" id="SignalP"/>
    </source>
</evidence>
<gene>
    <name evidence="3" type="ORF">AKJ08_0394</name>
</gene>
<dbReference type="OrthoDB" id="8774234at2"/>
<feature type="signal peptide" evidence="2">
    <location>
        <begin position="1"/>
        <end position="20"/>
    </location>
</feature>
<feature type="compositionally biased region" description="Gly residues" evidence="1">
    <location>
        <begin position="29"/>
        <end position="38"/>
    </location>
</feature>
<evidence type="ECO:0000313" key="3">
    <source>
        <dbReference type="EMBL" id="AKU90007.1"/>
    </source>
</evidence>
<dbReference type="Gene3D" id="2.60.40.10">
    <property type="entry name" value="Immunoglobulins"/>
    <property type="match status" value="2"/>
</dbReference>
<dbReference type="EMBL" id="CP012332">
    <property type="protein sequence ID" value="AKU90007.1"/>
    <property type="molecule type" value="Genomic_DNA"/>
</dbReference>
<name>A0A0K1P923_9BACT</name>
<accession>A0A0K1P923</accession>
<dbReference type="Proteomes" id="UP000055590">
    <property type="component" value="Chromosome"/>
</dbReference>
<keyword evidence="2" id="KW-0732">Signal</keyword>
<proteinExistence type="predicted"/>
<dbReference type="PROSITE" id="PS51257">
    <property type="entry name" value="PROKAR_LIPOPROTEIN"/>
    <property type="match status" value="1"/>
</dbReference>
<feature type="chain" id="PRO_5005465317" evidence="2">
    <location>
        <begin position="21"/>
        <end position="593"/>
    </location>
</feature>
<keyword evidence="4" id="KW-1185">Reference proteome</keyword>
<feature type="region of interest" description="Disordered" evidence="1">
    <location>
        <begin position="29"/>
        <end position="51"/>
    </location>
</feature>
<evidence type="ECO:0000313" key="4">
    <source>
        <dbReference type="Proteomes" id="UP000055590"/>
    </source>
</evidence>
<dbReference type="AlphaFoldDB" id="A0A0K1P923"/>
<evidence type="ECO:0000256" key="1">
    <source>
        <dbReference type="SAM" id="MobiDB-lite"/>
    </source>
</evidence>
<dbReference type="STRING" id="1391653.AKJ08_0394"/>
<reference evidence="3 4" key="1">
    <citation type="submission" date="2015-08" db="EMBL/GenBank/DDBJ databases">
        <authorList>
            <person name="Babu N.S."/>
            <person name="Beckwith C.J."/>
            <person name="Beseler K.G."/>
            <person name="Brison A."/>
            <person name="Carone J.V."/>
            <person name="Caskin T.P."/>
            <person name="Diamond M."/>
            <person name="Durham M.E."/>
            <person name="Foxe J.M."/>
            <person name="Go M."/>
            <person name="Henderson B.A."/>
            <person name="Jones I.B."/>
            <person name="McGettigan J.A."/>
            <person name="Micheletti S.J."/>
            <person name="Nasrallah M.E."/>
            <person name="Ortiz D."/>
            <person name="Piller C.R."/>
            <person name="Privatt S.R."/>
            <person name="Schneider S.L."/>
            <person name="Sharp S."/>
            <person name="Smith T.C."/>
            <person name="Stanton J.D."/>
            <person name="Ullery H.E."/>
            <person name="Wilson R.J."/>
            <person name="Serrano M.G."/>
            <person name="Buck G."/>
            <person name="Lee V."/>
            <person name="Wang Y."/>
            <person name="Carvalho R."/>
            <person name="Voegtly L."/>
            <person name="Shi R."/>
            <person name="Duckworth R."/>
            <person name="Johnson A."/>
            <person name="Loviza R."/>
            <person name="Walstead R."/>
            <person name="Shah Z."/>
            <person name="Kiflezghi M."/>
            <person name="Wade K."/>
            <person name="Ball S.L."/>
            <person name="Bradley K.W."/>
            <person name="Asai D.J."/>
            <person name="Bowman C.A."/>
            <person name="Russell D.A."/>
            <person name="Pope W.H."/>
            <person name="Jacobs-Sera D."/>
            <person name="Hendrix R.W."/>
            <person name="Hatfull G.F."/>
        </authorList>
    </citation>
    <scope>NUCLEOTIDE SEQUENCE [LARGE SCALE GENOMIC DNA]</scope>
    <source>
        <strain evidence="3 4">DSM 27710</strain>
    </source>
</reference>
<sequence>MRHLLPAFLAVMALALGACGASSRDFSGEGAGGSGGSIGSEPSLPKGGPLALAGPDAKALPGMLVRLDGRGSFPPEDARAFSVLWTQEAGPRVALSDPAALVTTFVAPSRSARETDRLVFRLTLDDGTTRSIDRLAIELVDDPAQLLPAPVVLGAADQDVRPRTRVELPAPRFADPACLAEGGDASCVSATLPFCWTQIEGAVQIDDPCDGAASFVAPDEEGVLDFKVEAHRRMGDGNRARLCSESDAGREPPFCAAPDYLRVIVRKSATRIDPPTSDIGFPDDLPRVGDILLVEREAARYPPKVKFVATMGDPEKRDNLAFHSYRALLGDAPLADLERQELWLPHGSGWPRTVAVAFEARFNRVRAAPKAAIVQWLPPTDRPPLHARARVPSSSDGFVAAGEPVVLEVTDVDHSDPDSLETCWEQVLGPEVQLSPAQGCHPGLGARSFVAPIGVSPVDLSFQVVIRDGGPLSSPPDYAVVHVAPPGFEPPRLAIAAPTEAVAGKATLLDGSASSAAGGGSLAMRWRQVWTPDSPRVDLEVTECPGAPIASAGSCASLWAPSNAVGKTIELELLATDSDRMTATRRVSIEVTR</sequence>
<organism evidence="3 4">
    <name type="scientific">Vulgatibacter incomptus</name>
    <dbReference type="NCBI Taxonomy" id="1391653"/>
    <lineage>
        <taxon>Bacteria</taxon>
        <taxon>Pseudomonadati</taxon>
        <taxon>Myxococcota</taxon>
        <taxon>Myxococcia</taxon>
        <taxon>Myxococcales</taxon>
        <taxon>Cystobacterineae</taxon>
        <taxon>Vulgatibacteraceae</taxon>
        <taxon>Vulgatibacter</taxon>
    </lineage>
</organism>